<dbReference type="Proteomes" id="UP000253426">
    <property type="component" value="Unassembled WGS sequence"/>
</dbReference>
<dbReference type="InterPro" id="IPR037523">
    <property type="entry name" value="VOC_core"/>
</dbReference>
<evidence type="ECO:0000313" key="2">
    <source>
        <dbReference type="EMBL" id="RBP39825.1"/>
    </source>
</evidence>
<name>A0A366HDM0_9BACT</name>
<dbReference type="Gene3D" id="3.10.180.10">
    <property type="entry name" value="2,3-Dihydroxybiphenyl 1,2-Dioxygenase, domain 1"/>
    <property type="match status" value="1"/>
</dbReference>
<dbReference type="PANTHER" id="PTHR39175">
    <property type="entry name" value="FAMILY PROTEIN, PUTATIVE (AFU_ORTHOLOGUE AFUA_3G15060)-RELATED"/>
    <property type="match status" value="1"/>
</dbReference>
<protein>
    <recommendedName>
        <fullName evidence="1">VOC domain-containing protein</fullName>
    </recommendedName>
</protein>
<dbReference type="SUPFAM" id="SSF54593">
    <property type="entry name" value="Glyoxalase/Bleomycin resistance protein/Dihydroxybiphenyl dioxygenase"/>
    <property type="match status" value="1"/>
</dbReference>
<dbReference type="EMBL" id="QNRR01000009">
    <property type="protein sequence ID" value="RBP39825.1"/>
    <property type="molecule type" value="Genomic_DNA"/>
</dbReference>
<keyword evidence="3" id="KW-1185">Reference proteome</keyword>
<dbReference type="AlphaFoldDB" id="A0A366HDM0"/>
<dbReference type="Pfam" id="PF18029">
    <property type="entry name" value="Glyoxalase_6"/>
    <property type="match status" value="1"/>
</dbReference>
<accession>A0A366HDM0</accession>
<reference evidence="2 3" key="1">
    <citation type="submission" date="2018-06" db="EMBL/GenBank/DDBJ databases">
        <title>Genomic Encyclopedia of Type Strains, Phase IV (KMG-IV): sequencing the most valuable type-strain genomes for metagenomic binning, comparative biology and taxonomic classification.</title>
        <authorList>
            <person name="Goeker M."/>
        </authorList>
    </citation>
    <scope>NUCLEOTIDE SEQUENCE [LARGE SCALE GENOMIC DNA]</scope>
    <source>
        <strain evidence="2 3">DSM 25532</strain>
    </source>
</reference>
<dbReference type="OrthoDB" id="9813630at2"/>
<gene>
    <name evidence="2" type="ORF">DES53_109253</name>
</gene>
<evidence type="ECO:0000313" key="3">
    <source>
        <dbReference type="Proteomes" id="UP000253426"/>
    </source>
</evidence>
<organism evidence="2 3">
    <name type="scientific">Roseimicrobium gellanilyticum</name>
    <dbReference type="NCBI Taxonomy" id="748857"/>
    <lineage>
        <taxon>Bacteria</taxon>
        <taxon>Pseudomonadati</taxon>
        <taxon>Verrucomicrobiota</taxon>
        <taxon>Verrucomicrobiia</taxon>
        <taxon>Verrucomicrobiales</taxon>
        <taxon>Verrucomicrobiaceae</taxon>
        <taxon>Roseimicrobium</taxon>
    </lineage>
</organism>
<dbReference type="InterPro" id="IPR041581">
    <property type="entry name" value="Glyoxalase_6"/>
</dbReference>
<evidence type="ECO:0000259" key="1">
    <source>
        <dbReference type="PROSITE" id="PS51819"/>
    </source>
</evidence>
<comment type="caution">
    <text evidence="2">The sequence shown here is derived from an EMBL/GenBank/DDBJ whole genome shotgun (WGS) entry which is preliminary data.</text>
</comment>
<dbReference type="PANTHER" id="PTHR39175:SF1">
    <property type="entry name" value="FAMILY PROTEIN, PUTATIVE (AFU_ORTHOLOGUE AFUA_3G15060)-RELATED"/>
    <property type="match status" value="1"/>
</dbReference>
<feature type="domain" description="VOC" evidence="1">
    <location>
        <begin position="1"/>
        <end position="107"/>
    </location>
</feature>
<dbReference type="PROSITE" id="PS51819">
    <property type="entry name" value="VOC"/>
    <property type="match status" value="1"/>
</dbReference>
<dbReference type="InterPro" id="IPR029068">
    <property type="entry name" value="Glyas_Bleomycin-R_OHBP_Dase"/>
</dbReference>
<proteinExistence type="predicted"/>
<sequence>MPAGEEDAARSFYSGVLGLREVPKPANLAKRGGVWFEGGALRLHLGVEKEFLPARKAHPALLVKSLPALKAHLAAAGINVVIDEPLEGYERIYVADPFGNRIELLEPVDGRQS</sequence>